<keyword evidence="10" id="KW-0206">Cytoskeleton</keyword>
<evidence type="ECO:0000256" key="9">
    <source>
        <dbReference type="ARBA" id="ARBA00023054"/>
    </source>
</evidence>
<dbReference type="Pfam" id="PF05502">
    <property type="entry name" value="Dynactin_p62"/>
    <property type="match status" value="1"/>
</dbReference>
<evidence type="ECO:0000256" key="6">
    <source>
        <dbReference type="ARBA" id="ARBA00022553"/>
    </source>
</evidence>
<evidence type="ECO:0000256" key="8">
    <source>
        <dbReference type="ARBA" id="ARBA00022990"/>
    </source>
</evidence>
<keyword evidence="6" id="KW-0597">Phosphoprotein</keyword>
<keyword evidence="4" id="KW-0963">Cytoplasm</keyword>
<feature type="compositionally biased region" description="Gly residues" evidence="14">
    <location>
        <begin position="532"/>
        <end position="541"/>
    </location>
</feature>
<organism evidence="15 16">
    <name type="scientific">Microbotryum saponariae</name>
    <dbReference type="NCBI Taxonomy" id="289078"/>
    <lineage>
        <taxon>Eukaryota</taxon>
        <taxon>Fungi</taxon>
        <taxon>Dikarya</taxon>
        <taxon>Basidiomycota</taxon>
        <taxon>Pucciniomycotina</taxon>
        <taxon>Microbotryomycetes</taxon>
        <taxon>Microbotryales</taxon>
        <taxon>Microbotryaceae</taxon>
        <taxon>Microbotryum</taxon>
    </lineage>
</organism>
<keyword evidence="9" id="KW-0175">Coiled coil</keyword>
<dbReference type="GO" id="GO:0005869">
    <property type="term" value="C:dynactin complex"/>
    <property type="evidence" value="ECO:0007669"/>
    <property type="project" value="InterPro"/>
</dbReference>
<evidence type="ECO:0000313" key="16">
    <source>
        <dbReference type="Proteomes" id="UP000249723"/>
    </source>
</evidence>
<comment type="similarity">
    <text evidence="11">Belongs to the dynactin subunit 4 family.</text>
</comment>
<dbReference type="PANTHER" id="PTHR13034:SF2">
    <property type="entry name" value="DYNACTIN SUBUNIT 4"/>
    <property type="match status" value="1"/>
</dbReference>
<dbReference type="PANTHER" id="PTHR13034">
    <property type="entry name" value="DYNACTIN P62 SUBUNIT"/>
    <property type="match status" value="1"/>
</dbReference>
<dbReference type="STRING" id="289078.A0A2X0KKY8"/>
<feature type="region of interest" description="Disordered" evidence="14">
    <location>
        <begin position="515"/>
        <end position="548"/>
    </location>
</feature>
<dbReference type="EMBL" id="FMWP01000048">
    <property type="protein sequence ID" value="SCZ93457.1"/>
    <property type="molecule type" value="Genomic_DNA"/>
</dbReference>
<accession>A0A2X0KKY8</accession>
<keyword evidence="5" id="KW-1017">Isopeptide bond</keyword>
<evidence type="ECO:0000256" key="11">
    <source>
        <dbReference type="ARBA" id="ARBA00034776"/>
    </source>
</evidence>
<reference evidence="16" key="1">
    <citation type="submission" date="2016-10" db="EMBL/GenBank/DDBJ databases">
        <authorList>
            <person name="Jeantristanb JTB J.-T."/>
            <person name="Ricardo R."/>
        </authorList>
    </citation>
    <scope>NUCLEOTIDE SEQUENCE [LARGE SCALE GENOMIC DNA]</scope>
</reference>
<evidence type="ECO:0000256" key="1">
    <source>
        <dbReference type="ARBA" id="ARBA00004300"/>
    </source>
</evidence>
<dbReference type="GO" id="GO:0001725">
    <property type="term" value="C:stress fiber"/>
    <property type="evidence" value="ECO:0007669"/>
    <property type="project" value="UniProtKB-SubCell"/>
</dbReference>
<evidence type="ECO:0000256" key="12">
    <source>
        <dbReference type="ARBA" id="ARBA00034864"/>
    </source>
</evidence>
<evidence type="ECO:0000256" key="3">
    <source>
        <dbReference type="ARBA" id="ARBA00004657"/>
    </source>
</evidence>
<feature type="compositionally biased region" description="Polar residues" evidence="14">
    <location>
        <begin position="595"/>
        <end position="605"/>
    </location>
</feature>
<sequence length="661" mass="70702">MSSDRVLFHCPCCEPVSVKRPPPSEAPLSTFGHHELSSLLFCEECDAIRCSTCVAFEIACWYCPTCLFEVPSASVRGEKNRCARNCFQCPQCSHSLSAFPSDPDPSHPPASAAASIGEAPYFLACTVCRWDSKSVGIVFDKPTGLAREFIGWCSGLCEHSGPHPLSIGPEYRHSRAPLEQLQKLDDGSSELTEFDRLKDHFEPYIRRGQAHASASTTTGTLAPSTMPASTSSTIASSVLKDIPGLGNRYAHLLGGMGTRSGKGAEAVNGARDELEPYEALVPAKGSVEKGKGVERDDELVRKMESLQDFEQVAALEKRWTNSWDALELRGVMADSLRPLRTLLQAKRSKRCPICKHILIKPEQKAASTRFKIKLVASNYLPSIDVYRRPPATIGSRLSAIAAGTASLRRAGPRGSGIGASISGPKGMVEMDEEPLRPGRTYTFELSFTNPLYESIQVRLAVARPTASTKAVGSARTDIGADSGVSTLATAPPPYAVNLPSGYFPISAYAEEWEFEDDDQRMDSDDQDSEESAGGGGGGEGGDAPKSKRARNAAMGIVERKMNRTTVAMEVAVGRETVGPIKANMLVTYVYHNGESTSAPPGSPLQSPVKGGTGTGGGTKSASSDVKTFTFWTLFNLGTVTPRTTAGSSEARKSFIVPSSSG</sequence>
<keyword evidence="8" id="KW-0007">Acetylation</keyword>
<feature type="region of interest" description="Disordered" evidence="14">
    <location>
        <begin position="595"/>
        <end position="622"/>
    </location>
</feature>
<name>A0A2X0KKY8_9BASI</name>
<protein>
    <recommendedName>
        <fullName evidence="12">Dynactin subunit 4</fullName>
    </recommendedName>
</protein>
<comment type="subunit">
    <text evidence="13">Subunit of dynactin, a multiprotein complex part of a tripartite complex with dynein and a adapter, such as BICDL1, BICD2 or HOOK3. The dynactin complex is built around ACTR1A/ACTB filament and consists of an actin-related filament composed of a shoulder domain, a pointed end and a barbed end. Its length is defined by its flexible shoulder domain. The soulder is composed of 2 DCTN1 subunits, 4 DCTN2 and 2 DCTN3. The 4 DCNT2 (via N-terminus) bind the ACTR1A filament and act as molecular rulers to determine the length. The pointed end is important for binding dynein-dynactin cargo adapters. Consists of 4 subunits: ACTR10, DCNT4, DCTN5 and DCTN6. The barbed end is composed of a CAPZA1:CAPZB heterodimers, which binds ACTR1A/ACTB filament and dynactin and stabilizes dynactin. Interacts with ATP7B, but not ATP7A, in a copper-dependent manner. Interacts with ANK2; this interaction is required for localization at costameres. Interacts with N4BP2L1.</text>
</comment>
<evidence type="ECO:0000256" key="2">
    <source>
        <dbReference type="ARBA" id="ARBA00004529"/>
    </source>
</evidence>
<proteinExistence type="inferred from homology"/>
<evidence type="ECO:0000256" key="13">
    <source>
        <dbReference type="ARBA" id="ARBA00093507"/>
    </source>
</evidence>
<keyword evidence="16" id="KW-1185">Reference proteome</keyword>
<dbReference type="InterPro" id="IPR008603">
    <property type="entry name" value="DCTN4"/>
</dbReference>
<dbReference type="OrthoDB" id="283815at2759"/>
<feature type="region of interest" description="Disordered" evidence="14">
    <location>
        <begin position="209"/>
        <end position="229"/>
    </location>
</feature>
<keyword evidence="7" id="KW-0832">Ubl conjugation</keyword>
<dbReference type="AlphaFoldDB" id="A0A2X0KKY8"/>
<evidence type="ECO:0000256" key="14">
    <source>
        <dbReference type="SAM" id="MobiDB-lite"/>
    </source>
</evidence>
<gene>
    <name evidence="15" type="ORF">BZ3500_MVSOF-1268-A1-R1_CHR6-3G08672</name>
</gene>
<dbReference type="Proteomes" id="UP000249723">
    <property type="component" value="Unassembled WGS sequence"/>
</dbReference>
<evidence type="ECO:0000256" key="10">
    <source>
        <dbReference type="ARBA" id="ARBA00023212"/>
    </source>
</evidence>
<evidence type="ECO:0000256" key="5">
    <source>
        <dbReference type="ARBA" id="ARBA00022499"/>
    </source>
</evidence>
<feature type="compositionally biased region" description="Polar residues" evidence="14">
    <location>
        <begin position="212"/>
        <end position="221"/>
    </location>
</feature>
<comment type="subcellular location">
    <subcellularLocation>
        <location evidence="1">Cytoplasm</location>
        <location evidence="1">Cytoskeleton</location>
        <location evidence="1">Microtubule organizing center</location>
        <location evidence="1">Centrosome</location>
    </subcellularLocation>
    <subcellularLocation>
        <location evidence="2">Cytoplasm</location>
        <location evidence="2">Cytoskeleton</location>
        <location evidence="2">Stress fiber</location>
    </subcellularLocation>
    <subcellularLocation>
        <location evidence="3">Cytoplasm</location>
        <location evidence="3">Myofibril</location>
    </subcellularLocation>
</comment>
<feature type="compositionally biased region" description="Acidic residues" evidence="14">
    <location>
        <begin position="515"/>
        <end position="530"/>
    </location>
</feature>
<evidence type="ECO:0000256" key="7">
    <source>
        <dbReference type="ARBA" id="ARBA00022843"/>
    </source>
</evidence>
<feature type="region of interest" description="Disordered" evidence="14">
    <location>
        <begin position="640"/>
        <end position="661"/>
    </location>
</feature>
<evidence type="ECO:0000313" key="15">
    <source>
        <dbReference type="EMBL" id="SCZ93457.1"/>
    </source>
</evidence>
<evidence type="ECO:0000256" key="4">
    <source>
        <dbReference type="ARBA" id="ARBA00022490"/>
    </source>
</evidence>